<dbReference type="EMBL" id="DAESCB010000031">
    <property type="protein sequence ID" value="HBH7044944.1"/>
    <property type="molecule type" value="Genomic_DNA"/>
</dbReference>
<accession>A0A0P8H2U6</accession>
<geneLocation type="plasmid" evidence="8">
    <name>pRHBSTW-00398_2</name>
</geneLocation>
<dbReference type="EMBL" id="ABOSXX010000049">
    <property type="protein sequence ID" value="ELV3682619.1"/>
    <property type="molecule type" value="Genomic_DNA"/>
</dbReference>
<evidence type="ECO:0000313" key="9">
    <source>
        <dbReference type="EMBL" id="QLV33248.1"/>
    </source>
</evidence>
<evidence type="ECO:0000313" key="13">
    <source>
        <dbReference type="Proteomes" id="UP000512222"/>
    </source>
</evidence>
<reference evidence="5" key="7">
    <citation type="submission" date="2021-07" db="EMBL/GenBank/DDBJ databases">
        <authorList>
            <consortium name="NCBI Pathogen Detection Project"/>
        </authorList>
    </citation>
    <scope>NUCLEOTIDE SEQUENCE</scope>
    <source>
        <strain evidence="5">91871</strain>
    </source>
</reference>
<name>A0A0P8H2U6_CITFR</name>
<evidence type="ECO:0000313" key="10">
    <source>
        <dbReference type="Proteomes" id="UP000050520"/>
    </source>
</evidence>
<reference evidence="12 13" key="5">
    <citation type="submission" date="2020-06" db="EMBL/GenBank/DDBJ databases">
        <title>REHAB project genomes.</title>
        <authorList>
            <person name="Shaw L.P."/>
        </authorList>
    </citation>
    <scope>NUCLEOTIDE SEQUENCE [LARGE SCALE GENOMIC DNA]</scope>
    <source>
        <strain evidence="13">RHBSTW-00370</strain>
        <strain evidence="12">RHBSTW-00398</strain>
        <plasmid evidence="13">prhbstw-00370_2</plasmid>
        <plasmid evidence="12">prhbstw-00398_2</plasmid>
    </source>
</reference>
<dbReference type="EMBL" id="CP055539">
    <property type="protein sequence ID" value="QLO16600.1"/>
    <property type="molecule type" value="Genomic_DNA"/>
</dbReference>
<dbReference type="Proteomes" id="UP001279522">
    <property type="component" value="Unassembled WGS sequence"/>
</dbReference>
<gene>
    <name evidence="6" type="ORF">AN672_26700</name>
    <name evidence="7" type="ORF">B9P89_24810</name>
    <name evidence="9" type="ORF">HV178_25085</name>
    <name evidence="8" type="ORF">HV183_24720</name>
    <name evidence="5" type="ORF">KV121_005096</name>
    <name evidence="1" type="ORF">KY227_005006</name>
    <name evidence="3" type="ORF">P7U51_005386</name>
    <name evidence="4" type="ORF">PQQ21_005354</name>
    <name evidence="2" type="ORF">SGX49_005123</name>
</gene>
<dbReference type="Proteomes" id="UP000050520">
    <property type="component" value="Unassembled WGS sequence"/>
</dbReference>
<evidence type="ECO:0000313" key="5">
    <source>
        <dbReference type="EMBL" id="HBH7044944.1"/>
    </source>
</evidence>
<organism evidence="7 11">
    <name type="scientific">Citrobacter freundii</name>
    <dbReference type="NCBI Taxonomy" id="546"/>
    <lineage>
        <taxon>Bacteria</taxon>
        <taxon>Pseudomonadati</taxon>
        <taxon>Pseudomonadota</taxon>
        <taxon>Gammaproteobacteria</taxon>
        <taxon>Enterobacterales</taxon>
        <taxon>Enterobacteriaceae</taxon>
        <taxon>Citrobacter</taxon>
        <taxon>Citrobacter freundii complex</taxon>
    </lineage>
</organism>
<sequence length="78" mass="8305">MYSESIDRAISILKDAGEKIGMELGSNVTSQESELLEDALVGLTKVKGQLCGNHSLTDVKADVVPFSLSSTKNVDSPH</sequence>
<evidence type="ECO:0000313" key="12">
    <source>
        <dbReference type="Proteomes" id="UP000510650"/>
    </source>
</evidence>
<dbReference type="Proteomes" id="UP000512222">
    <property type="component" value="Plasmid pRHBSTW-00370_2"/>
</dbReference>
<dbReference type="EMBL" id="ABBJDF010000040">
    <property type="protein sequence ID" value="EHT9941838.1"/>
    <property type="molecule type" value="Genomic_DNA"/>
</dbReference>
<evidence type="ECO:0000313" key="1">
    <source>
        <dbReference type="EMBL" id="EHT9941838.1"/>
    </source>
</evidence>
<dbReference type="AlphaFoldDB" id="A0A0P8H2U6"/>
<evidence type="ECO:0000313" key="2">
    <source>
        <dbReference type="EMBL" id="ELV3682619.1"/>
    </source>
</evidence>
<proteinExistence type="predicted"/>
<dbReference type="Proteomes" id="UP000885148">
    <property type="component" value="Unassembled WGS sequence"/>
</dbReference>
<protein>
    <submittedName>
        <fullName evidence="7">Uncharacterized protein</fullName>
    </submittedName>
</protein>
<dbReference type="EMBL" id="NEFA01000046">
    <property type="protein sequence ID" value="OYQ96147.1"/>
    <property type="molecule type" value="Genomic_DNA"/>
</dbReference>
<reference evidence="10" key="1">
    <citation type="submission" date="2015-09" db="EMBL/GenBank/DDBJ databases">
        <title>Prevalence of NDMs in South Africa.</title>
        <authorList>
            <person name="Osei Sekyere J."/>
            <person name="Govinden U."/>
            <person name="Essack S."/>
            <person name="Haldorsen B."/>
            <person name="Samuelsen O."/>
            <person name="Aasnaes B."/>
            <person name="Sundsfjord A."/>
        </authorList>
    </citation>
    <scope>NUCLEOTIDE SEQUENCE [LARGE SCALE GENOMIC DNA]</scope>
    <source>
        <strain evidence="10">ST62:944112508</strain>
    </source>
</reference>
<evidence type="ECO:0000313" key="6">
    <source>
        <dbReference type="EMBL" id="KPR47633.1"/>
    </source>
</evidence>
<dbReference type="EMBL" id="CP056574">
    <property type="protein sequence ID" value="QLV33248.1"/>
    <property type="molecule type" value="Genomic_DNA"/>
</dbReference>
<evidence type="ECO:0000313" key="4">
    <source>
        <dbReference type="EMBL" id="EMN4147983.1"/>
    </source>
</evidence>
<dbReference type="RefSeq" id="WP_007372148.1">
    <property type="nucleotide sequence ID" value="NZ_AP026941.1"/>
</dbReference>
<dbReference type="Proteomes" id="UP000510650">
    <property type="component" value="Plasmid pRHBSTW-00398_2"/>
</dbReference>
<reference evidence="3" key="8">
    <citation type="submission" date="2024-02" db="EMBL/GenBank/DDBJ databases">
        <authorList>
            <consortium name="Clinical and Environmental Microbiology Branch: Whole genome sequencing antimicrobial resistance pathogens in the healthcare setting"/>
        </authorList>
    </citation>
    <scope>NUCLEOTIDE SEQUENCE</scope>
    <source>
        <strain evidence="1">2021DK-00049</strain>
        <strain evidence="4">2023GN-00102</strain>
        <strain evidence="2">2023GN-00287</strain>
        <strain evidence="3">Whole organism</strain>
    </source>
</reference>
<dbReference type="EMBL" id="LJEB01000181">
    <property type="protein sequence ID" value="KPR47633.1"/>
    <property type="molecule type" value="Genomic_DNA"/>
</dbReference>
<reference evidence="8" key="6">
    <citation type="journal article" date="2021" name="Microb. Genom.">
        <title>A genomic epidemiological study shows that prevalence of antimicrobial resistance in Enterobacterales is associated with the livestock host, as well as antimicrobial usage.</title>
        <authorList>
            <person name="AbuOun M."/>
            <person name="Jones H."/>
            <person name="Stubberfield E."/>
            <person name="Gilson D."/>
            <person name="Shaw L.P."/>
            <person name="Hubbard A.T.M."/>
            <person name="Chau K.K."/>
            <person name="Sebra R."/>
            <person name="Peto T.E.A."/>
            <person name="Crook D.W."/>
            <person name="Read D.S."/>
            <person name="Gweon H.S."/>
            <person name="Walker A.S."/>
            <person name="Stoesser N."/>
            <person name="Smith R.P."/>
            <person name="Anjum M.F."/>
            <person name="On Behalf Of The Rehab Consortium."/>
        </authorList>
    </citation>
    <scope>NUCLEOTIDE SEQUENCE</scope>
    <source>
        <strain evidence="9">RHBSTW-00370</strain>
        <strain evidence="8">RHBSTW-00398</strain>
    </source>
</reference>
<dbReference type="EMBL" id="ABKLER030000049">
    <property type="protein sequence ID" value="EMN4147983.1"/>
    <property type="molecule type" value="Genomic_DNA"/>
</dbReference>
<dbReference type="Proteomes" id="UP000215827">
    <property type="component" value="Unassembled WGS sequence"/>
</dbReference>
<evidence type="ECO:0000313" key="11">
    <source>
        <dbReference type="Proteomes" id="UP000215827"/>
    </source>
</evidence>
<geneLocation type="plasmid" evidence="12">
    <name>prhbstw-00398_2</name>
</geneLocation>
<reference evidence="6 10" key="2">
    <citation type="journal article" date="2017" name="PLoS ONE">
        <title>Genomic and phenotypic characterisation of fluoroquinolone resistance mechanisms in Enterobacteriaceae in Durban, South Africa.</title>
        <authorList>
            <person name="Osei Sekyere J."/>
            <person name="Amoako D.G."/>
        </authorList>
    </citation>
    <scope>NUCLEOTIDE SEQUENCE [LARGE SCALE GENOMIC DNA]</scope>
    <source>
        <strain evidence="6 10">ST62:944112508</strain>
    </source>
</reference>
<evidence type="ECO:0000313" key="7">
    <source>
        <dbReference type="EMBL" id="OYQ96147.1"/>
    </source>
</evidence>
<evidence type="ECO:0000313" key="3">
    <source>
        <dbReference type="EMBL" id="EMM7460784.1"/>
    </source>
</evidence>
<dbReference type="Proteomes" id="UP001169574">
    <property type="component" value="Unassembled WGS sequence"/>
</dbReference>
<reference evidence="7 11" key="3">
    <citation type="submission" date="2017-04" db="EMBL/GenBank/DDBJ databases">
        <title>Emergence of KPC-2-producing Citrobacter isolates from sediments of a Chinese river.</title>
        <authorList>
            <person name="Zheng B."/>
        </authorList>
    </citation>
    <scope>NUCLEOTIDE SEQUENCE [LARGE SCALE GENOMIC DNA]</scope>
    <source>
        <strain evidence="7 11">C191</strain>
    </source>
</reference>
<geneLocation type="plasmid" evidence="13">
    <name>prhbstw-00370_2</name>
</geneLocation>
<geneLocation type="plasmid" evidence="9">
    <name>pRHBSTW-00370_2</name>
</geneLocation>
<dbReference type="EMBL" id="ABLGCN030000031">
    <property type="protein sequence ID" value="EMM7460784.1"/>
    <property type="molecule type" value="Genomic_DNA"/>
</dbReference>
<evidence type="ECO:0000313" key="8">
    <source>
        <dbReference type="EMBL" id="QLO16600.1"/>
    </source>
</evidence>
<keyword evidence="8" id="KW-0614">Plasmid</keyword>
<reference evidence="5" key="4">
    <citation type="journal article" date="2018" name="Genome Biol.">
        <title>SKESA: strategic k-mer extension for scrupulous assemblies.</title>
        <authorList>
            <person name="Souvorov A."/>
            <person name="Agarwala R."/>
            <person name="Lipman D.J."/>
        </authorList>
    </citation>
    <scope>NUCLEOTIDE SEQUENCE</scope>
    <source>
        <strain evidence="5">91871</strain>
    </source>
</reference>